<dbReference type="Proteomes" id="UP000014760">
    <property type="component" value="Unassembled WGS sequence"/>
</dbReference>
<proteinExistence type="inferred from homology"/>
<sequence>MESVQAKVQGAINTLITDIDKDHLRKMQASMYHCSAACCEKPHYNMDDTQRCVERCSGPITQAQQFIQTELGNFQDRLQRCAMDCQDKTRDKMGPNTTEAQAASYRGDMEKCVMKCADTHVALVPSMMKKMKEVLQKHQDMKLG</sequence>
<dbReference type="EMBL" id="KB308112">
    <property type="protein sequence ID" value="ELT98265.1"/>
    <property type="molecule type" value="Genomic_DNA"/>
</dbReference>
<dbReference type="PANTHER" id="PTHR21096">
    <property type="entry name" value="PROTEIN FAM136A"/>
    <property type="match status" value="1"/>
</dbReference>
<comment type="similarity">
    <text evidence="1">Belongs to the FAM136 family.</text>
</comment>
<dbReference type="FunCoup" id="R7U533">
    <property type="interactions" value="1149"/>
</dbReference>
<dbReference type="EnsemblMetazoa" id="CapteT220338">
    <property type="protein sequence ID" value="CapteP220338"/>
    <property type="gene ID" value="CapteG220338"/>
</dbReference>
<dbReference type="OrthoDB" id="9975421at2759"/>
<dbReference type="HOGENOM" id="CLU_110442_1_0_1"/>
<dbReference type="OMA" id="EMEGCVV"/>
<accession>R7U533</accession>
<dbReference type="EMBL" id="AMQN01010550">
    <property type="status" value="NOT_ANNOTATED_CDS"/>
    <property type="molecule type" value="Genomic_DNA"/>
</dbReference>
<reference evidence="3" key="3">
    <citation type="submission" date="2015-06" db="UniProtKB">
        <authorList>
            <consortium name="EnsemblMetazoa"/>
        </authorList>
    </citation>
    <scope>IDENTIFICATION</scope>
</reference>
<name>R7U533_CAPTE</name>
<reference evidence="2 4" key="2">
    <citation type="journal article" date="2013" name="Nature">
        <title>Insights into bilaterian evolution from three spiralian genomes.</title>
        <authorList>
            <person name="Simakov O."/>
            <person name="Marletaz F."/>
            <person name="Cho S.J."/>
            <person name="Edsinger-Gonzales E."/>
            <person name="Havlak P."/>
            <person name="Hellsten U."/>
            <person name="Kuo D.H."/>
            <person name="Larsson T."/>
            <person name="Lv J."/>
            <person name="Arendt D."/>
            <person name="Savage R."/>
            <person name="Osoegawa K."/>
            <person name="de Jong P."/>
            <person name="Grimwood J."/>
            <person name="Chapman J.A."/>
            <person name="Shapiro H."/>
            <person name="Aerts A."/>
            <person name="Otillar R.P."/>
            <person name="Terry A.Y."/>
            <person name="Boore J.L."/>
            <person name="Grigoriev I.V."/>
            <person name="Lindberg D.R."/>
            <person name="Seaver E.C."/>
            <person name="Weisblat D.A."/>
            <person name="Putnam N.H."/>
            <person name="Rokhsar D.S."/>
        </authorList>
    </citation>
    <scope>NUCLEOTIDE SEQUENCE</scope>
    <source>
        <strain evidence="2 4">I ESC-2004</strain>
    </source>
</reference>
<dbReference type="Pfam" id="PF05811">
    <property type="entry name" value="DUF842"/>
    <property type="match status" value="1"/>
</dbReference>
<evidence type="ECO:0000313" key="2">
    <source>
        <dbReference type="EMBL" id="ELT98265.1"/>
    </source>
</evidence>
<dbReference type="PANTHER" id="PTHR21096:SF0">
    <property type="entry name" value="PROTEIN FAM136A"/>
    <property type="match status" value="1"/>
</dbReference>
<dbReference type="InterPro" id="IPR008560">
    <property type="entry name" value="DUF842_euk"/>
</dbReference>
<keyword evidence="4" id="KW-1185">Reference proteome</keyword>
<evidence type="ECO:0000256" key="1">
    <source>
        <dbReference type="ARBA" id="ARBA00009952"/>
    </source>
</evidence>
<gene>
    <name evidence="2" type="ORF">CAPTEDRAFT_220338</name>
</gene>
<protein>
    <recommendedName>
        <fullName evidence="5">Protein FAM136A</fullName>
    </recommendedName>
</protein>
<reference evidence="4" key="1">
    <citation type="submission" date="2012-12" db="EMBL/GenBank/DDBJ databases">
        <authorList>
            <person name="Hellsten U."/>
            <person name="Grimwood J."/>
            <person name="Chapman J.A."/>
            <person name="Shapiro H."/>
            <person name="Aerts A."/>
            <person name="Otillar R.P."/>
            <person name="Terry A.Y."/>
            <person name="Boore J.L."/>
            <person name="Simakov O."/>
            <person name="Marletaz F."/>
            <person name="Cho S.-J."/>
            <person name="Edsinger-Gonzales E."/>
            <person name="Havlak P."/>
            <person name="Kuo D.-H."/>
            <person name="Larsson T."/>
            <person name="Lv J."/>
            <person name="Arendt D."/>
            <person name="Savage R."/>
            <person name="Osoegawa K."/>
            <person name="de Jong P."/>
            <person name="Lindberg D.R."/>
            <person name="Seaver E.C."/>
            <person name="Weisblat D.A."/>
            <person name="Putnam N.H."/>
            <person name="Grigoriev I.V."/>
            <person name="Rokhsar D.S."/>
        </authorList>
    </citation>
    <scope>NUCLEOTIDE SEQUENCE</scope>
    <source>
        <strain evidence="4">I ESC-2004</strain>
    </source>
</reference>
<evidence type="ECO:0000313" key="4">
    <source>
        <dbReference type="Proteomes" id="UP000014760"/>
    </source>
</evidence>
<dbReference type="AlphaFoldDB" id="R7U533"/>
<dbReference type="GO" id="GO:0005737">
    <property type="term" value="C:cytoplasm"/>
    <property type="evidence" value="ECO:0007669"/>
    <property type="project" value="TreeGrafter"/>
</dbReference>
<evidence type="ECO:0000313" key="3">
    <source>
        <dbReference type="EnsemblMetazoa" id="CapteP220338"/>
    </source>
</evidence>
<organism evidence="2">
    <name type="scientific">Capitella teleta</name>
    <name type="common">Polychaete worm</name>
    <dbReference type="NCBI Taxonomy" id="283909"/>
    <lineage>
        <taxon>Eukaryota</taxon>
        <taxon>Metazoa</taxon>
        <taxon>Spiralia</taxon>
        <taxon>Lophotrochozoa</taxon>
        <taxon>Annelida</taxon>
        <taxon>Polychaeta</taxon>
        <taxon>Sedentaria</taxon>
        <taxon>Scolecida</taxon>
        <taxon>Capitellidae</taxon>
        <taxon>Capitella</taxon>
    </lineage>
</organism>
<evidence type="ECO:0008006" key="5">
    <source>
        <dbReference type="Google" id="ProtNLM"/>
    </source>
</evidence>